<sequence>MQVKIDTKEKFTVITPDVERISDKLTVQFTSLCINFLQKDIKNIILNMKYVNGIDEKIAQELPALQEKFAENKASFVVCEINKELEKQLQEYNVLELLNIVPSESEAWDIVQMDEIERELFNDQE</sequence>
<name>A0ABV3ZAI5_9BACT</name>
<dbReference type="InterPro" id="IPR002645">
    <property type="entry name" value="STAS_dom"/>
</dbReference>
<dbReference type="Proteomes" id="UP001560573">
    <property type="component" value="Unassembled WGS sequence"/>
</dbReference>
<evidence type="ECO:0000313" key="2">
    <source>
        <dbReference type="EMBL" id="MEX6686874.1"/>
    </source>
</evidence>
<organism evidence="2 3">
    <name type="scientific">Danxiaibacter flavus</name>
    <dbReference type="NCBI Taxonomy" id="3049108"/>
    <lineage>
        <taxon>Bacteria</taxon>
        <taxon>Pseudomonadati</taxon>
        <taxon>Bacteroidota</taxon>
        <taxon>Chitinophagia</taxon>
        <taxon>Chitinophagales</taxon>
        <taxon>Chitinophagaceae</taxon>
        <taxon>Danxiaibacter</taxon>
    </lineage>
</organism>
<dbReference type="EMBL" id="JAULBC010000001">
    <property type="protein sequence ID" value="MEX6686874.1"/>
    <property type="molecule type" value="Genomic_DNA"/>
</dbReference>
<dbReference type="RefSeq" id="WP_369328270.1">
    <property type="nucleotide sequence ID" value="NZ_JAULBC010000001.1"/>
</dbReference>
<dbReference type="InterPro" id="IPR036513">
    <property type="entry name" value="STAS_dom_sf"/>
</dbReference>
<reference evidence="2 3" key="1">
    <citation type="submission" date="2023-07" db="EMBL/GenBank/DDBJ databases">
        <authorList>
            <person name="Lian W.-H."/>
        </authorList>
    </citation>
    <scope>NUCLEOTIDE SEQUENCE [LARGE SCALE GENOMIC DNA]</scope>
    <source>
        <strain evidence="2 3">SYSU DXS3180</strain>
    </source>
</reference>
<keyword evidence="3" id="KW-1185">Reference proteome</keyword>
<proteinExistence type="predicted"/>
<gene>
    <name evidence="2" type="ORF">QTN47_05180</name>
</gene>
<evidence type="ECO:0000313" key="3">
    <source>
        <dbReference type="Proteomes" id="UP001560573"/>
    </source>
</evidence>
<dbReference type="SUPFAM" id="SSF52091">
    <property type="entry name" value="SpoIIaa-like"/>
    <property type="match status" value="1"/>
</dbReference>
<comment type="caution">
    <text evidence="2">The sequence shown here is derived from an EMBL/GenBank/DDBJ whole genome shotgun (WGS) entry which is preliminary data.</text>
</comment>
<protein>
    <submittedName>
        <fullName evidence="2">STAS domain-containing protein</fullName>
    </submittedName>
</protein>
<dbReference type="Gene3D" id="3.30.750.24">
    <property type="entry name" value="STAS domain"/>
    <property type="match status" value="1"/>
</dbReference>
<accession>A0ABV3ZAI5</accession>
<evidence type="ECO:0000259" key="1">
    <source>
        <dbReference type="Pfam" id="PF01740"/>
    </source>
</evidence>
<feature type="domain" description="STAS" evidence="1">
    <location>
        <begin position="28"/>
        <end position="107"/>
    </location>
</feature>
<dbReference type="Pfam" id="PF01740">
    <property type="entry name" value="STAS"/>
    <property type="match status" value="1"/>
</dbReference>